<dbReference type="EMBL" id="ML977015">
    <property type="protein sequence ID" value="KAF1951707.1"/>
    <property type="molecule type" value="Genomic_DNA"/>
</dbReference>
<feature type="region of interest" description="Disordered" evidence="1">
    <location>
        <begin position="177"/>
        <end position="354"/>
    </location>
</feature>
<dbReference type="Gene3D" id="3.40.50.150">
    <property type="entry name" value="Vaccinia Virus protein VP39"/>
    <property type="match status" value="1"/>
</dbReference>
<feature type="compositionally biased region" description="Low complexity" evidence="1">
    <location>
        <begin position="702"/>
        <end position="716"/>
    </location>
</feature>
<reference evidence="2" key="1">
    <citation type="journal article" date="2020" name="Stud. Mycol.">
        <title>101 Dothideomycetes genomes: a test case for predicting lifestyles and emergence of pathogens.</title>
        <authorList>
            <person name="Haridas S."/>
            <person name="Albert R."/>
            <person name="Binder M."/>
            <person name="Bloem J."/>
            <person name="Labutti K."/>
            <person name="Salamov A."/>
            <person name="Andreopoulos B."/>
            <person name="Baker S."/>
            <person name="Barry K."/>
            <person name="Bills G."/>
            <person name="Bluhm B."/>
            <person name="Cannon C."/>
            <person name="Castanera R."/>
            <person name="Culley D."/>
            <person name="Daum C."/>
            <person name="Ezra D."/>
            <person name="Gonzalez J."/>
            <person name="Henrissat B."/>
            <person name="Kuo A."/>
            <person name="Liang C."/>
            <person name="Lipzen A."/>
            <person name="Lutzoni F."/>
            <person name="Magnuson J."/>
            <person name="Mondo S."/>
            <person name="Nolan M."/>
            <person name="Ohm R."/>
            <person name="Pangilinan J."/>
            <person name="Park H.-J."/>
            <person name="Ramirez L."/>
            <person name="Alfaro M."/>
            <person name="Sun H."/>
            <person name="Tritt A."/>
            <person name="Yoshinaga Y."/>
            <person name="Zwiers L.-H."/>
            <person name="Turgeon B."/>
            <person name="Goodwin S."/>
            <person name="Spatafora J."/>
            <person name="Crous P."/>
            <person name="Grigoriev I."/>
        </authorList>
    </citation>
    <scope>NUCLEOTIDE SEQUENCE</scope>
    <source>
        <strain evidence="2">CBS 675.92</strain>
    </source>
</reference>
<feature type="compositionally biased region" description="Low complexity" evidence="1">
    <location>
        <begin position="673"/>
        <end position="689"/>
    </location>
</feature>
<accession>A0A6A5TRY5</accession>
<feature type="compositionally biased region" description="Polar residues" evidence="1">
    <location>
        <begin position="407"/>
        <end position="417"/>
    </location>
</feature>
<proteinExistence type="predicted"/>
<feature type="compositionally biased region" description="Low complexity" evidence="1">
    <location>
        <begin position="424"/>
        <end position="438"/>
    </location>
</feature>
<feature type="region of interest" description="Disordered" evidence="1">
    <location>
        <begin position="1336"/>
        <end position="1383"/>
    </location>
</feature>
<evidence type="ECO:0008006" key="4">
    <source>
        <dbReference type="Google" id="ProtNLM"/>
    </source>
</evidence>
<feature type="compositionally biased region" description="Polar residues" evidence="1">
    <location>
        <begin position="734"/>
        <end position="759"/>
    </location>
</feature>
<feature type="region of interest" description="Disordered" evidence="1">
    <location>
        <begin position="1001"/>
        <end position="1052"/>
    </location>
</feature>
<evidence type="ECO:0000256" key="1">
    <source>
        <dbReference type="SAM" id="MobiDB-lite"/>
    </source>
</evidence>
<evidence type="ECO:0000313" key="3">
    <source>
        <dbReference type="Proteomes" id="UP000800035"/>
    </source>
</evidence>
<name>A0A6A5TRY5_9PLEO</name>
<organism evidence="2 3">
    <name type="scientific">Byssothecium circinans</name>
    <dbReference type="NCBI Taxonomy" id="147558"/>
    <lineage>
        <taxon>Eukaryota</taxon>
        <taxon>Fungi</taxon>
        <taxon>Dikarya</taxon>
        <taxon>Ascomycota</taxon>
        <taxon>Pezizomycotina</taxon>
        <taxon>Dothideomycetes</taxon>
        <taxon>Pleosporomycetidae</taxon>
        <taxon>Pleosporales</taxon>
        <taxon>Massarineae</taxon>
        <taxon>Massarinaceae</taxon>
        <taxon>Byssothecium</taxon>
    </lineage>
</organism>
<feature type="compositionally biased region" description="Polar residues" evidence="1">
    <location>
        <begin position="1003"/>
        <end position="1026"/>
    </location>
</feature>
<feature type="compositionally biased region" description="Low complexity" evidence="1">
    <location>
        <begin position="1038"/>
        <end position="1052"/>
    </location>
</feature>
<keyword evidence="3" id="KW-1185">Reference proteome</keyword>
<feature type="compositionally biased region" description="Basic and acidic residues" evidence="1">
    <location>
        <begin position="856"/>
        <end position="885"/>
    </location>
</feature>
<evidence type="ECO:0000313" key="2">
    <source>
        <dbReference type="EMBL" id="KAF1951707.1"/>
    </source>
</evidence>
<feature type="region of interest" description="Disordered" evidence="1">
    <location>
        <begin position="1100"/>
        <end position="1128"/>
    </location>
</feature>
<feature type="compositionally biased region" description="Polar residues" evidence="1">
    <location>
        <begin position="1336"/>
        <end position="1369"/>
    </location>
</feature>
<feature type="compositionally biased region" description="Basic and acidic residues" evidence="1">
    <location>
        <begin position="1373"/>
        <end position="1383"/>
    </location>
</feature>
<dbReference type="OrthoDB" id="5382952at2759"/>
<protein>
    <recommendedName>
        <fullName evidence="4">Methyltransferase type 11 domain-containing protein</fullName>
    </recommendedName>
</protein>
<feature type="region of interest" description="Disordered" evidence="1">
    <location>
        <begin position="733"/>
        <end position="891"/>
    </location>
</feature>
<feature type="compositionally biased region" description="Polar residues" evidence="1">
    <location>
        <begin position="256"/>
        <end position="268"/>
    </location>
</feature>
<dbReference type="InterPro" id="IPR029063">
    <property type="entry name" value="SAM-dependent_MTases_sf"/>
</dbReference>
<feature type="region of interest" description="Disordered" evidence="1">
    <location>
        <begin position="403"/>
        <end position="719"/>
    </location>
</feature>
<feature type="region of interest" description="Disordered" evidence="1">
    <location>
        <begin position="1607"/>
        <end position="1649"/>
    </location>
</feature>
<dbReference type="SUPFAM" id="SSF53335">
    <property type="entry name" value="S-adenosyl-L-methionine-dependent methyltransferases"/>
    <property type="match status" value="1"/>
</dbReference>
<dbReference type="Proteomes" id="UP000800035">
    <property type="component" value="Unassembled WGS sequence"/>
</dbReference>
<sequence length="1745" mass="188472">MPPVSPLNCSTSPLLQGGCPQTDPTTATLLSPTVLRATQTSCDSCEDISSTTARSLLVSVSPASLRALPLSAITVNNHRHYGATDSSAPLKVDLTAFLQENPKTTSCHPQEPDNLELPRHHLNQLELSIADDTGHTIYQHTVSSGFFWRQTLTFHAISRPIGFASYLGHTRFPNMASYKSQLDPPRRVEDQAPYPNRTTTTRLPKRSITPTTTASQSPASGHSKLQKRKPRDEEVHGRKAATGQREGRSRHGLVSATPTVPKTHSNPAFSAPKPRLQIPSSRLPKLEVPRTTITPTPSLVSGSSVSTTDSPRSNVLRKKQSSIGVKSPIKEPRVREDSMSSQEEKSVEKGIPGMFKDPFSETVLGISLPPSSTMLARADPESEFSNHFHYNFNMGPIDTLPPAPLHTLSTTPSTHYSESPGPFSVSSTPTSISSYSHSPGVALPTKSMRMRQVSPLQSKPPVVRQNADSESAPTAAQVVETKMATTVRRPSQTPLEKPRAQAPPELAHLADSPVLPAARRPSRPSRDGTLEMIGLRGPSPVIQSNLTSFLSSHKRTPSTGSITGTTVNSKTRFGIPSKSSSRNPSPNPNLAPGSAPPSRVPTRGNTPDLEQQRSQTLPTATTAPGPSKSSRFGFFTRRTKTEPPAPAAKSEKKHRRGPAAGTGHEGYGRYAIRGRSGSTGSVTTSIGRSASAATTSESLDYTPSTRKSSVTSTSSTDMDGFFLDRLAPRVIRGTGSSTELTRSSEPMQSTSSLDVSSPSGKALKKIPTNASQSDLESTRPTLLPSAMSDPVRKMSPMKKQPPGLRRPSESEDEPKRSFIPSFASRRTSRISKATEATEVASKDPRNGTALGKVRKGSVDGHATDRKDLNPPKSSKREKSEKEISKPRKWNFFQRAHAVPRVATPAIKPTVASPPRVPGSRFVAHYALAPESGIDLEDIEQLMQEEDSSPEDASLPTEAALAGEPERKERLHSMLLPPKPILPSHLAAPARPASPKVFLRTDYEQSSSQPKLTIDTSRSQTNQSPDAHSQGDVTPVTDLSPCSSPSRPSSLAESLISPRTMPASAFFVSTTQALSMPPGPPPSHAPPKLSRLAQVGRIPQVVSRRAQGHQPSSRSFSRPFAADKPHPNVPPRTSFDYFGSLTATAGPVESFPVLQGLNALTHTDAIATISPSAEDANRQSEFFKFPPRKDSEVSYSSSSGVWSFPPTAGTAVMPVSGAPQSEDEVWNEYDDLIDEVLSPVDFNVGGSKEKAPRKRPSLEPLPLKIKASRVSSQSTGSAVDVANPSVHLRRSRLLSVLHAQSPTSPTSLSEFLQGYGERNISVIDPVTGRLSFPSTRLSTESALRNRPSSTRSSLPASLTLSARQSKATLASSSDKSRESTSTNKYRDTRLMEFAEAQADGLVSMANLRFGALMTSKWLSFGRVLFSPAHFEIKNPSEDRVLVVDGLGKDWSYYCALTYPEATIYNLGPEASPLAQSNSTAPEPWSTLTNHRHISHPSLSTAFPFPKGFFACVVLRFPSALPSSVHRFVLSECKRVLRPGGHLELSVLDLDLVNMGNRARRAVRGLKVKMQVADENISLRNISDEFMGILGRKGFTEFNRCFVGVPVAGHLPGPEETGTPDSRKRKGSSASSVSKTTSAASPPAKQPKPEVSFSELLNRQTSSESTDNGIADMVARVGRWWYSRCYESLVLPEAGEPDAANSGHLLETSIWRDEALIKECEKRGTSFKLLIGYAQKPDVGVRRTVSV</sequence>
<feature type="compositionally biased region" description="Low complexity" evidence="1">
    <location>
        <begin position="1626"/>
        <end position="1641"/>
    </location>
</feature>
<feature type="region of interest" description="Disordered" evidence="1">
    <location>
        <begin position="941"/>
        <end position="966"/>
    </location>
</feature>
<feature type="compositionally biased region" description="Polar residues" evidence="1">
    <location>
        <begin position="541"/>
        <end position="571"/>
    </location>
</feature>
<feature type="compositionally biased region" description="Polar residues" evidence="1">
    <location>
        <begin position="691"/>
        <end position="701"/>
    </location>
</feature>
<feature type="compositionally biased region" description="Polar residues" evidence="1">
    <location>
        <begin position="291"/>
        <end position="313"/>
    </location>
</feature>
<feature type="compositionally biased region" description="Pro residues" evidence="1">
    <location>
        <begin position="585"/>
        <end position="599"/>
    </location>
</feature>
<feature type="compositionally biased region" description="Low complexity" evidence="1">
    <location>
        <begin position="207"/>
        <end position="220"/>
    </location>
</feature>
<feature type="compositionally biased region" description="Polar residues" evidence="1">
    <location>
        <begin position="768"/>
        <end position="780"/>
    </location>
</feature>
<feature type="compositionally biased region" description="Basic and acidic residues" evidence="1">
    <location>
        <begin position="806"/>
        <end position="816"/>
    </location>
</feature>
<gene>
    <name evidence="2" type="ORF">CC80DRAFT_597169</name>
</gene>
<feature type="compositionally biased region" description="Polar residues" evidence="1">
    <location>
        <begin position="603"/>
        <end position="630"/>
    </location>
</feature>
<feature type="compositionally biased region" description="Basic and acidic residues" evidence="1">
    <location>
        <begin position="328"/>
        <end position="348"/>
    </location>
</feature>